<protein>
    <recommendedName>
        <fullName evidence="3">ESPR domain-containing protein</fullName>
    </recommendedName>
</protein>
<gene>
    <name evidence="1" type="ORF">N8I74_06630</name>
</gene>
<evidence type="ECO:0000313" key="1">
    <source>
        <dbReference type="EMBL" id="UXY16691.1"/>
    </source>
</evidence>
<name>A0ABY6DT77_9NEIS</name>
<organism evidence="1 2">
    <name type="scientific">Chitiniphilus purpureus</name>
    <dbReference type="NCBI Taxonomy" id="2981137"/>
    <lineage>
        <taxon>Bacteria</taxon>
        <taxon>Pseudomonadati</taxon>
        <taxon>Pseudomonadota</taxon>
        <taxon>Betaproteobacteria</taxon>
        <taxon>Neisseriales</taxon>
        <taxon>Chitinibacteraceae</taxon>
        <taxon>Chitiniphilus</taxon>
    </lineage>
</organism>
<evidence type="ECO:0008006" key="3">
    <source>
        <dbReference type="Google" id="ProtNLM"/>
    </source>
</evidence>
<keyword evidence="2" id="KW-1185">Reference proteome</keyword>
<reference evidence="1" key="1">
    <citation type="submission" date="2022-10" db="EMBL/GenBank/DDBJ databases">
        <title>Chitiniphilus purpureus sp. nov., a novel chitin-degrading bacterium isolated from crawfish pond sediment.</title>
        <authorList>
            <person name="Li K."/>
        </authorList>
    </citation>
    <scope>NUCLEOTIDE SEQUENCE</scope>
    <source>
        <strain evidence="1">CD1</strain>
    </source>
</reference>
<evidence type="ECO:0000313" key="2">
    <source>
        <dbReference type="Proteomes" id="UP001061302"/>
    </source>
</evidence>
<dbReference type="RefSeq" id="WP_263126075.1">
    <property type="nucleotide sequence ID" value="NZ_CP106753.1"/>
</dbReference>
<accession>A0ABY6DT77</accession>
<sequence>MNTYNAHVLLWLRWRHWCASRAGAWIIAESIARQHNNEQGGSHVPTI</sequence>
<dbReference type="Proteomes" id="UP001061302">
    <property type="component" value="Chromosome"/>
</dbReference>
<proteinExistence type="predicted"/>
<dbReference type="EMBL" id="CP106753">
    <property type="protein sequence ID" value="UXY16691.1"/>
    <property type="molecule type" value="Genomic_DNA"/>
</dbReference>